<dbReference type="KEGG" id="hhy:Halhy_1878"/>
<dbReference type="PROSITE" id="PS51257">
    <property type="entry name" value="PROKAR_LIPOPROTEIN"/>
    <property type="match status" value="1"/>
</dbReference>
<evidence type="ECO:0000256" key="3">
    <source>
        <dbReference type="SAM" id="SignalP"/>
    </source>
</evidence>
<keyword evidence="1 3" id="KW-0732">Signal</keyword>
<dbReference type="InterPro" id="IPR029058">
    <property type="entry name" value="AB_hydrolase_fold"/>
</dbReference>
<name>F4L583_HALH1</name>
<dbReference type="EMBL" id="CP002691">
    <property type="protein sequence ID" value="AEE49763.1"/>
    <property type="molecule type" value="Genomic_DNA"/>
</dbReference>
<dbReference type="PANTHER" id="PTHR43037:SF5">
    <property type="entry name" value="FERULOYL ESTERASE"/>
    <property type="match status" value="1"/>
</dbReference>
<proteinExistence type="predicted"/>
<dbReference type="InterPro" id="IPR050955">
    <property type="entry name" value="Plant_Biomass_Hydrol_Est"/>
</dbReference>
<feature type="signal peptide" evidence="3">
    <location>
        <begin position="1"/>
        <end position="23"/>
    </location>
</feature>
<dbReference type="SUPFAM" id="SSF53474">
    <property type="entry name" value="alpha/beta-Hydrolases"/>
    <property type="match status" value="1"/>
</dbReference>
<feature type="chain" id="PRO_5003310683" description="Phospholipase/Carboxylesterase" evidence="3">
    <location>
        <begin position="24"/>
        <end position="319"/>
    </location>
</feature>
<evidence type="ECO:0000256" key="1">
    <source>
        <dbReference type="ARBA" id="ARBA00022729"/>
    </source>
</evidence>
<organism evidence="4 5">
    <name type="scientific">Haliscomenobacter hydrossis (strain ATCC 27775 / DSM 1100 / LMG 10767 / O)</name>
    <dbReference type="NCBI Taxonomy" id="760192"/>
    <lineage>
        <taxon>Bacteria</taxon>
        <taxon>Pseudomonadati</taxon>
        <taxon>Bacteroidota</taxon>
        <taxon>Saprospiria</taxon>
        <taxon>Saprospirales</taxon>
        <taxon>Haliscomenobacteraceae</taxon>
        <taxon>Haliscomenobacter</taxon>
    </lineage>
</organism>
<keyword evidence="5" id="KW-1185">Reference proteome</keyword>
<dbReference type="HOGENOM" id="CLU_027551_4_0_10"/>
<evidence type="ECO:0000313" key="5">
    <source>
        <dbReference type="Proteomes" id="UP000008461"/>
    </source>
</evidence>
<keyword evidence="2" id="KW-0378">Hydrolase</keyword>
<evidence type="ECO:0000313" key="4">
    <source>
        <dbReference type="EMBL" id="AEE49763.1"/>
    </source>
</evidence>
<evidence type="ECO:0008006" key="6">
    <source>
        <dbReference type="Google" id="ProtNLM"/>
    </source>
</evidence>
<protein>
    <recommendedName>
        <fullName evidence="6">Phospholipase/Carboxylesterase</fullName>
    </recommendedName>
</protein>
<dbReference type="AlphaFoldDB" id="F4L583"/>
<dbReference type="eggNOG" id="COG3509">
    <property type="taxonomic scope" value="Bacteria"/>
</dbReference>
<reference key="2">
    <citation type="submission" date="2011-04" db="EMBL/GenBank/DDBJ databases">
        <title>Complete sequence of chromosome of Haliscomenobacter hydrossis DSM 1100.</title>
        <authorList>
            <consortium name="US DOE Joint Genome Institute (JGI-PGF)"/>
            <person name="Lucas S."/>
            <person name="Han J."/>
            <person name="Lapidus A."/>
            <person name="Bruce D."/>
            <person name="Goodwin L."/>
            <person name="Pitluck S."/>
            <person name="Peters L."/>
            <person name="Kyrpides N."/>
            <person name="Mavromatis K."/>
            <person name="Ivanova N."/>
            <person name="Ovchinnikova G."/>
            <person name="Pagani I."/>
            <person name="Daligault H."/>
            <person name="Detter J.C."/>
            <person name="Han C."/>
            <person name="Land M."/>
            <person name="Hauser L."/>
            <person name="Markowitz V."/>
            <person name="Cheng J.-F."/>
            <person name="Hugenholtz P."/>
            <person name="Woyke T."/>
            <person name="Wu D."/>
            <person name="Verbarg S."/>
            <person name="Frueling A."/>
            <person name="Brambilla E."/>
            <person name="Klenk H.-P."/>
            <person name="Eisen J.A."/>
        </authorList>
    </citation>
    <scope>NUCLEOTIDE SEQUENCE</scope>
    <source>
        <strain>DSM 1100</strain>
    </source>
</reference>
<sequence length="319" mass="35795">MKKNLLFLTRMALVLGTLFLMQACKEDELTGPTGADLTTQKRIDHNLTVDGKKREFIVFQPAGIQENAAAPVVFMLHGTSGDGEKFYNISGWKEKAAKEKFYAVFPSSLAYCITEDGVKSTTTKWHHYDLDSIACPGQKLYDDVKFFREMLTFLQATYPIDPKRVYVSGFSNGGQFTFRLAVEASDVVAAVAPFGCLFPEQGKTPLSLISIYHGLGNMDDRFFGLNNGQPLPMGAPLMELGGMKRSTRTICNTFSLTYDHVLKETINTAFWTFSTPTQGNTNVYHLHEFKDMTHEYPNGDNYPIAATDLLWPFFSKYSK</sequence>
<dbReference type="PANTHER" id="PTHR43037">
    <property type="entry name" value="UNNAMED PRODUCT-RELATED"/>
    <property type="match status" value="1"/>
</dbReference>
<evidence type="ECO:0000256" key="2">
    <source>
        <dbReference type="ARBA" id="ARBA00022801"/>
    </source>
</evidence>
<dbReference type="Proteomes" id="UP000008461">
    <property type="component" value="Chromosome"/>
</dbReference>
<dbReference type="STRING" id="760192.Halhy_1878"/>
<dbReference type="Pfam" id="PF00756">
    <property type="entry name" value="Esterase"/>
    <property type="match status" value="1"/>
</dbReference>
<dbReference type="InterPro" id="IPR000801">
    <property type="entry name" value="Esterase-like"/>
</dbReference>
<dbReference type="RefSeq" id="WP_013764316.1">
    <property type="nucleotide sequence ID" value="NC_015510.1"/>
</dbReference>
<accession>F4L583</accession>
<reference evidence="4 5" key="1">
    <citation type="journal article" date="2011" name="Stand. Genomic Sci.">
        <title>Complete genome sequence of Haliscomenobacter hydrossis type strain (O).</title>
        <authorList>
            <consortium name="US DOE Joint Genome Institute (JGI-PGF)"/>
            <person name="Daligault H."/>
            <person name="Lapidus A."/>
            <person name="Zeytun A."/>
            <person name="Nolan M."/>
            <person name="Lucas S."/>
            <person name="Del Rio T.G."/>
            <person name="Tice H."/>
            <person name="Cheng J.F."/>
            <person name="Tapia R."/>
            <person name="Han C."/>
            <person name="Goodwin L."/>
            <person name="Pitluck S."/>
            <person name="Liolios K."/>
            <person name="Pagani I."/>
            <person name="Ivanova N."/>
            <person name="Huntemann M."/>
            <person name="Mavromatis K."/>
            <person name="Mikhailova N."/>
            <person name="Pati A."/>
            <person name="Chen A."/>
            <person name="Palaniappan K."/>
            <person name="Land M."/>
            <person name="Hauser L."/>
            <person name="Brambilla E.M."/>
            <person name="Rohde M."/>
            <person name="Verbarg S."/>
            <person name="Goker M."/>
            <person name="Bristow J."/>
            <person name="Eisen J.A."/>
            <person name="Markowitz V."/>
            <person name="Hugenholtz P."/>
            <person name="Kyrpides N.C."/>
            <person name="Klenk H.P."/>
            <person name="Woyke T."/>
        </authorList>
    </citation>
    <scope>NUCLEOTIDE SEQUENCE [LARGE SCALE GENOMIC DNA]</scope>
    <source>
        <strain evidence="5">ATCC 27775 / DSM 1100 / LMG 10767 / O</strain>
    </source>
</reference>
<dbReference type="GO" id="GO:0016787">
    <property type="term" value="F:hydrolase activity"/>
    <property type="evidence" value="ECO:0007669"/>
    <property type="project" value="UniProtKB-KW"/>
</dbReference>
<gene>
    <name evidence="4" type="ordered locus">Halhy_1878</name>
</gene>
<dbReference type="Gene3D" id="3.40.50.1820">
    <property type="entry name" value="alpha/beta hydrolase"/>
    <property type="match status" value="1"/>
</dbReference>
<dbReference type="OrthoDB" id="9764953at2"/>